<evidence type="ECO:0008006" key="2">
    <source>
        <dbReference type="Google" id="ProtNLM"/>
    </source>
</evidence>
<dbReference type="PROSITE" id="PS51257">
    <property type="entry name" value="PROKAR_LIPOPROTEIN"/>
    <property type="match status" value="1"/>
</dbReference>
<dbReference type="AlphaFoldDB" id="A0A382VZB2"/>
<accession>A0A382VZB2</accession>
<reference evidence="1" key="1">
    <citation type="submission" date="2018-05" db="EMBL/GenBank/DDBJ databases">
        <authorList>
            <person name="Lanie J.A."/>
            <person name="Ng W.-L."/>
            <person name="Kazmierczak K.M."/>
            <person name="Andrzejewski T.M."/>
            <person name="Davidsen T.M."/>
            <person name="Wayne K.J."/>
            <person name="Tettelin H."/>
            <person name="Glass J.I."/>
            <person name="Rusch D."/>
            <person name="Podicherti R."/>
            <person name="Tsui H.-C.T."/>
            <person name="Winkler M.E."/>
        </authorList>
    </citation>
    <scope>NUCLEOTIDE SEQUENCE</scope>
</reference>
<protein>
    <recommendedName>
        <fullName evidence="2">Blue (type 1) copper domain-containing protein</fullName>
    </recommendedName>
</protein>
<gene>
    <name evidence="1" type="ORF">METZ01_LOCUS404638</name>
</gene>
<proteinExistence type="predicted"/>
<name>A0A382VZB2_9ZZZZ</name>
<sequence length="143" mass="15622">MKKCLLIFLVYCFSLTVISCGTEDNTSDNTSAESSTFSDNGTTFTVTVYSSKYYIDGILTKSLILKKGYTYYFDSTDSTTNNHPLFIGTTSTGGSYTYEYTSGVTNSRTTTETLTFIVPSDSPSTLYYNCGNHVSMGGSITIN</sequence>
<evidence type="ECO:0000313" key="1">
    <source>
        <dbReference type="EMBL" id="SVD51784.1"/>
    </source>
</evidence>
<organism evidence="1">
    <name type="scientific">marine metagenome</name>
    <dbReference type="NCBI Taxonomy" id="408172"/>
    <lineage>
        <taxon>unclassified sequences</taxon>
        <taxon>metagenomes</taxon>
        <taxon>ecological metagenomes</taxon>
    </lineage>
</organism>
<dbReference type="EMBL" id="UINC01155750">
    <property type="protein sequence ID" value="SVD51784.1"/>
    <property type="molecule type" value="Genomic_DNA"/>
</dbReference>